<proteinExistence type="predicted"/>
<dbReference type="InterPro" id="IPR016181">
    <property type="entry name" value="Acyl_CoA_acyltransferase"/>
</dbReference>
<accession>A0A369MN53</accession>
<dbReference type="GO" id="GO:0016747">
    <property type="term" value="F:acyltransferase activity, transferring groups other than amino-acyl groups"/>
    <property type="evidence" value="ECO:0007669"/>
    <property type="project" value="InterPro"/>
</dbReference>
<comment type="caution">
    <text evidence="2">The sequence shown here is derived from an EMBL/GenBank/DDBJ whole genome shotgun (WGS) entry which is preliminary data.</text>
</comment>
<evidence type="ECO:0000313" key="2">
    <source>
        <dbReference type="EMBL" id="RDB72480.1"/>
    </source>
</evidence>
<dbReference type="PANTHER" id="PTHR43072:SF8">
    <property type="entry name" value="ACYLTRANSFERASE FABY-RELATED"/>
    <property type="match status" value="1"/>
</dbReference>
<name>A0A369MN53_EGGLN</name>
<evidence type="ECO:0000259" key="1">
    <source>
        <dbReference type="PROSITE" id="PS51186"/>
    </source>
</evidence>
<dbReference type="PROSITE" id="PS51186">
    <property type="entry name" value="GNAT"/>
    <property type="match status" value="1"/>
</dbReference>
<dbReference type="Pfam" id="PF13420">
    <property type="entry name" value="Acetyltransf_4"/>
    <property type="match status" value="1"/>
</dbReference>
<organism evidence="2 3">
    <name type="scientific">Eggerthella lenta</name>
    <name type="common">Eubacterium lentum</name>
    <dbReference type="NCBI Taxonomy" id="84112"/>
    <lineage>
        <taxon>Bacteria</taxon>
        <taxon>Bacillati</taxon>
        <taxon>Actinomycetota</taxon>
        <taxon>Coriobacteriia</taxon>
        <taxon>Eggerthellales</taxon>
        <taxon>Eggerthellaceae</taxon>
        <taxon>Eggerthella</taxon>
    </lineage>
</organism>
<sequence>MDFSPCATSANVRIAARGDAEAMRAVYAPYVETPVTFDTVAPSRAEFAARMADAMVDYPCLVLEQDGRVVGFAYAHAQASRAAYRWNAELSVYLEQGATGGGRGRTLYDALLKLLRAQGVKSAYGLVTVPNEASERLHAGCGFQRCWVQSHAGWKAGSWHDVTWYVKELAPFDDDPADPVPFSELARTRPDFVQQVLDEANAALEASAPTDCA</sequence>
<dbReference type="Proteomes" id="UP000253970">
    <property type="component" value="Unassembled WGS sequence"/>
</dbReference>
<dbReference type="Gene3D" id="3.40.630.30">
    <property type="match status" value="1"/>
</dbReference>
<dbReference type="InterPro" id="IPR000182">
    <property type="entry name" value="GNAT_dom"/>
</dbReference>
<protein>
    <submittedName>
        <fullName evidence="2">N-acetyltransferase</fullName>
    </submittedName>
</protein>
<dbReference type="RefSeq" id="WP_114532893.1">
    <property type="nucleotide sequence ID" value="NZ_JADNER010000002.1"/>
</dbReference>
<keyword evidence="2" id="KW-0808">Transferase</keyword>
<reference evidence="2 3" key="1">
    <citation type="journal article" date="2018" name="Elife">
        <title>Discovery and characterization of a prevalent human gut bacterial enzyme sufficient for the inactivation of a family of plant toxins.</title>
        <authorList>
            <person name="Koppel N."/>
            <person name="Bisanz J.E."/>
            <person name="Pandelia M.E."/>
            <person name="Turnbaugh P.J."/>
            <person name="Balskus E.P."/>
        </authorList>
    </citation>
    <scope>NUCLEOTIDE SEQUENCE [LARGE SCALE GENOMIC DNA]</scope>
    <source>
        <strain evidence="2 3">W1 BHI 6</strain>
    </source>
</reference>
<gene>
    <name evidence="2" type="ORF">C1875_03140</name>
</gene>
<dbReference type="SUPFAM" id="SSF55729">
    <property type="entry name" value="Acyl-CoA N-acyltransferases (Nat)"/>
    <property type="match status" value="1"/>
</dbReference>
<dbReference type="EMBL" id="PPTU01000003">
    <property type="protein sequence ID" value="RDB72480.1"/>
    <property type="molecule type" value="Genomic_DNA"/>
</dbReference>
<dbReference type="AlphaFoldDB" id="A0A369MN53"/>
<evidence type="ECO:0000313" key="3">
    <source>
        <dbReference type="Proteomes" id="UP000253970"/>
    </source>
</evidence>
<dbReference type="PANTHER" id="PTHR43072">
    <property type="entry name" value="N-ACETYLTRANSFERASE"/>
    <property type="match status" value="1"/>
</dbReference>
<feature type="domain" description="N-acetyltransferase" evidence="1">
    <location>
        <begin position="10"/>
        <end position="170"/>
    </location>
</feature>